<accession>A0A1M2VNW5</accession>
<feature type="region of interest" description="Disordered" evidence="1">
    <location>
        <begin position="16"/>
        <end position="83"/>
    </location>
</feature>
<comment type="caution">
    <text evidence="2">The sequence shown here is derived from an EMBL/GenBank/DDBJ whole genome shotgun (WGS) entry which is preliminary data.</text>
</comment>
<reference evidence="2 3" key="1">
    <citation type="submission" date="2016-10" db="EMBL/GenBank/DDBJ databases">
        <title>Genome sequence of the basidiomycete white-rot fungus Trametes pubescens.</title>
        <authorList>
            <person name="Makela M.R."/>
            <person name="Granchi Z."/>
            <person name="Peng M."/>
            <person name="De Vries R.P."/>
            <person name="Grigoriev I."/>
            <person name="Riley R."/>
            <person name="Hilden K."/>
        </authorList>
    </citation>
    <scope>NUCLEOTIDE SEQUENCE [LARGE SCALE GENOMIC DNA]</scope>
    <source>
        <strain evidence="2 3">FBCC735</strain>
    </source>
</reference>
<gene>
    <name evidence="2" type="ORF">TRAPUB_14291</name>
</gene>
<feature type="compositionally biased region" description="Acidic residues" evidence="1">
    <location>
        <begin position="142"/>
        <end position="156"/>
    </location>
</feature>
<dbReference type="EMBL" id="MNAD01000957">
    <property type="protein sequence ID" value="OJT09294.1"/>
    <property type="molecule type" value="Genomic_DNA"/>
</dbReference>
<name>A0A1M2VNW5_TRAPU</name>
<sequence length="190" mass="21296">MSDYERRKLRIARKLRKAEAKAGKWPLSTTPFSQQPEPEVQMAAGEAQQDFECPSQEQEQHHSDNHPSATIHLADDDHFTPDVLSIPVGLNAVSEPLQEPAPPPASWEDTYQHALNTSILSGRFEDLRIHSSETVGSYSYCDDSDLEHEDDTEDFEDQRNESTDVKGTHTATTPQTPPINPIMPESEETS</sequence>
<feature type="compositionally biased region" description="Basic and acidic residues" evidence="1">
    <location>
        <begin position="157"/>
        <end position="167"/>
    </location>
</feature>
<protein>
    <submittedName>
        <fullName evidence="2">Uncharacterized protein</fullName>
    </submittedName>
</protein>
<proteinExistence type="predicted"/>
<evidence type="ECO:0000313" key="2">
    <source>
        <dbReference type="EMBL" id="OJT09294.1"/>
    </source>
</evidence>
<dbReference type="AlphaFoldDB" id="A0A1M2VNW5"/>
<keyword evidence="3" id="KW-1185">Reference proteome</keyword>
<dbReference type="Proteomes" id="UP000184267">
    <property type="component" value="Unassembled WGS sequence"/>
</dbReference>
<feature type="region of interest" description="Disordered" evidence="1">
    <location>
        <begin position="136"/>
        <end position="190"/>
    </location>
</feature>
<evidence type="ECO:0000256" key="1">
    <source>
        <dbReference type="SAM" id="MobiDB-lite"/>
    </source>
</evidence>
<feature type="compositionally biased region" description="Polar residues" evidence="1">
    <location>
        <begin position="27"/>
        <end position="36"/>
    </location>
</feature>
<evidence type="ECO:0000313" key="3">
    <source>
        <dbReference type="Proteomes" id="UP000184267"/>
    </source>
</evidence>
<organism evidence="2 3">
    <name type="scientific">Trametes pubescens</name>
    <name type="common">White-rot fungus</name>
    <dbReference type="NCBI Taxonomy" id="154538"/>
    <lineage>
        <taxon>Eukaryota</taxon>
        <taxon>Fungi</taxon>
        <taxon>Dikarya</taxon>
        <taxon>Basidiomycota</taxon>
        <taxon>Agaricomycotina</taxon>
        <taxon>Agaricomycetes</taxon>
        <taxon>Polyporales</taxon>
        <taxon>Polyporaceae</taxon>
        <taxon>Trametes</taxon>
    </lineage>
</organism>